<dbReference type="Gene3D" id="2.20.110.10">
    <property type="entry name" value="Histone H3 K4-specific methyltransferase SET7/9 N-terminal domain"/>
    <property type="match status" value="2"/>
</dbReference>
<proteinExistence type="predicted"/>
<dbReference type="STRING" id="74557.A0A1V9Z436"/>
<gene>
    <name evidence="3" type="ORF">THRCLA_08613</name>
</gene>
<dbReference type="InterPro" id="IPR003409">
    <property type="entry name" value="MORN"/>
</dbReference>
<dbReference type="AlphaFoldDB" id="A0A1V9Z436"/>
<dbReference type="PANTHER" id="PTHR43215:SF14">
    <property type="entry name" value="RADIAL SPOKE HEAD 1 HOMOLOG"/>
    <property type="match status" value="1"/>
</dbReference>
<evidence type="ECO:0000313" key="4">
    <source>
        <dbReference type="Proteomes" id="UP000243217"/>
    </source>
</evidence>
<dbReference type="EMBL" id="JNBS01002303">
    <property type="protein sequence ID" value="OQR92775.1"/>
    <property type="molecule type" value="Genomic_DNA"/>
</dbReference>
<sequence>MEVAQDADDKRRSSDTLVLLAGIARMKFNAMTKDVRKEATESFASMNKVKISMQKVANEKAKAAKRARKRAQLDDPNWNVIRAKAAERLLHDELIQLMKDINHLIRSEHKNMPAWIRKYKDDDPRCVFYHSMLRRVGLPERHARYAPWFLKSEQLKLNKYGQRLFEKFEATYLNREEALGETESAVTKHVEYAARLAEIQADPKDKNQALVQRAYRDCSFKVKHIEFDNKGIKSNTHPILLHRGTSEDDPEAVAHPERLDNEDPQVVILQIPEVPKAPAPPGLAPQVPGKLESHGKHIYYNYNGRWKNGEMRGAVGVHTFADGGKYVGAWKDSRQCGPGTAEYPNGTKYHGNWKDGKYHGIGTWEAQNGTKYEGMWNDGLREGKGKLTLPSGATYEGKFYKNLKHGVGVECSPLGHKYKGNFRLNRIYGEGQVEIEVENGQTYIYPKENWAPCLLGEAAGEARLHMSGVDMETEMKMRKLLRVRDDLRALDLQLEYREKEANRILEEKQKAKDERRNANRARREAEAAAKEALVGELAKEMSEDSEEG</sequence>
<comment type="caution">
    <text evidence="3">The sequence shown here is derived from an EMBL/GenBank/DDBJ whole genome shotgun (WGS) entry which is preliminary data.</text>
</comment>
<dbReference type="OrthoDB" id="423343at2759"/>
<protein>
    <submittedName>
        <fullName evidence="3">Uncharacterized protein</fullName>
    </submittedName>
</protein>
<organism evidence="3 4">
    <name type="scientific">Thraustotheca clavata</name>
    <dbReference type="NCBI Taxonomy" id="74557"/>
    <lineage>
        <taxon>Eukaryota</taxon>
        <taxon>Sar</taxon>
        <taxon>Stramenopiles</taxon>
        <taxon>Oomycota</taxon>
        <taxon>Saprolegniomycetes</taxon>
        <taxon>Saprolegniales</taxon>
        <taxon>Achlyaceae</taxon>
        <taxon>Thraustotheca</taxon>
    </lineage>
</organism>
<dbReference type="SMART" id="SM00698">
    <property type="entry name" value="MORN"/>
    <property type="match status" value="5"/>
</dbReference>
<evidence type="ECO:0000256" key="1">
    <source>
        <dbReference type="ARBA" id="ARBA00022737"/>
    </source>
</evidence>
<accession>A0A1V9Z436</accession>
<evidence type="ECO:0000313" key="3">
    <source>
        <dbReference type="EMBL" id="OQR92775.1"/>
    </source>
</evidence>
<name>A0A1V9Z436_9STRA</name>
<evidence type="ECO:0000256" key="2">
    <source>
        <dbReference type="SAM" id="MobiDB-lite"/>
    </source>
</evidence>
<feature type="non-terminal residue" evidence="3">
    <location>
        <position position="548"/>
    </location>
</feature>
<feature type="region of interest" description="Disordered" evidence="2">
    <location>
        <begin position="508"/>
        <end position="548"/>
    </location>
</feature>
<feature type="compositionally biased region" description="Basic and acidic residues" evidence="2">
    <location>
        <begin position="508"/>
        <end position="529"/>
    </location>
</feature>
<dbReference type="SUPFAM" id="SSF82185">
    <property type="entry name" value="Histone H3 K4-specific methyltransferase SET7/9 N-terminal domain"/>
    <property type="match status" value="1"/>
</dbReference>
<reference evidence="3 4" key="1">
    <citation type="journal article" date="2014" name="Genome Biol. Evol.">
        <title>The secreted proteins of Achlya hypogyna and Thraustotheca clavata identify the ancestral oomycete secretome and reveal gene acquisitions by horizontal gene transfer.</title>
        <authorList>
            <person name="Misner I."/>
            <person name="Blouin N."/>
            <person name="Leonard G."/>
            <person name="Richards T.A."/>
            <person name="Lane C.E."/>
        </authorList>
    </citation>
    <scope>NUCLEOTIDE SEQUENCE [LARGE SCALE GENOMIC DNA]</scope>
    <source>
        <strain evidence="3 4">ATCC 34112</strain>
    </source>
</reference>
<keyword evidence="4" id="KW-1185">Reference proteome</keyword>
<dbReference type="PANTHER" id="PTHR43215">
    <property type="entry name" value="RADIAL SPOKE HEAD 1 HOMOLOG"/>
    <property type="match status" value="1"/>
</dbReference>
<dbReference type="Proteomes" id="UP000243217">
    <property type="component" value="Unassembled WGS sequence"/>
</dbReference>
<keyword evidence="1" id="KW-0677">Repeat</keyword>
<dbReference type="GO" id="GO:0005829">
    <property type="term" value="C:cytosol"/>
    <property type="evidence" value="ECO:0007669"/>
    <property type="project" value="TreeGrafter"/>
</dbReference>
<dbReference type="Pfam" id="PF02493">
    <property type="entry name" value="MORN"/>
    <property type="match status" value="5"/>
</dbReference>